<keyword evidence="5 10" id="KW-0418">Kinase</keyword>
<feature type="region of interest" description="Disordered" evidence="8">
    <location>
        <begin position="1"/>
        <end position="25"/>
    </location>
</feature>
<evidence type="ECO:0000256" key="8">
    <source>
        <dbReference type="SAM" id="MobiDB-lite"/>
    </source>
</evidence>
<comment type="similarity">
    <text evidence="1">Belongs to the protein kinase superfamily. NEK Ser/Thr protein kinase family. NIMA subfamily.</text>
</comment>
<gene>
    <name evidence="10" type="ORF">OV079_13835</name>
</gene>
<evidence type="ECO:0000313" key="11">
    <source>
        <dbReference type="Proteomes" id="UP001150924"/>
    </source>
</evidence>
<accession>A0A9X3IVS7</accession>
<keyword evidence="6 7" id="KW-0067">ATP-binding</keyword>
<dbReference type="Gene3D" id="1.10.510.10">
    <property type="entry name" value="Transferase(Phosphotransferase) domain 1"/>
    <property type="match status" value="1"/>
</dbReference>
<evidence type="ECO:0000256" key="6">
    <source>
        <dbReference type="ARBA" id="ARBA00022840"/>
    </source>
</evidence>
<dbReference type="SUPFAM" id="SSF56112">
    <property type="entry name" value="Protein kinase-like (PK-like)"/>
    <property type="match status" value="1"/>
</dbReference>
<keyword evidence="3" id="KW-0808">Transferase</keyword>
<feature type="compositionally biased region" description="Basic residues" evidence="8">
    <location>
        <begin position="751"/>
        <end position="762"/>
    </location>
</feature>
<proteinExistence type="inferred from homology"/>
<name>A0A9X3IVS7_9BACT</name>
<dbReference type="PROSITE" id="PS00107">
    <property type="entry name" value="PROTEIN_KINASE_ATP"/>
    <property type="match status" value="1"/>
</dbReference>
<evidence type="ECO:0000256" key="5">
    <source>
        <dbReference type="ARBA" id="ARBA00022777"/>
    </source>
</evidence>
<dbReference type="InterPro" id="IPR008271">
    <property type="entry name" value="Ser/Thr_kinase_AS"/>
</dbReference>
<dbReference type="PROSITE" id="PS00108">
    <property type="entry name" value="PROTEIN_KINASE_ST"/>
    <property type="match status" value="1"/>
</dbReference>
<dbReference type="AlphaFoldDB" id="A0A9X3IVS7"/>
<dbReference type="InterPro" id="IPR011009">
    <property type="entry name" value="Kinase-like_dom_sf"/>
</dbReference>
<dbReference type="PANTHER" id="PTHR43671:SF13">
    <property type="entry name" value="SERINE_THREONINE-PROTEIN KINASE NEK2"/>
    <property type="match status" value="1"/>
</dbReference>
<dbReference type="InterPro" id="IPR000719">
    <property type="entry name" value="Prot_kinase_dom"/>
</dbReference>
<feature type="compositionally biased region" description="Low complexity" evidence="8">
    <location>
        <begin position="763"/>
        <end position="772"/>
    </location>
</feature>
<dbReference type="GO" id="GO:0005524">
    <property type="term" value="F:ATP binding"/>
    <property type="evidence" value="ECO:0007669"/>
    <property type="project" value="UniProtKB-UniRule"/>
</dbReference>
<dbReference type="PROSITE" id="PS50011">
    <property type="entry name" value="PROTEIN_KINASE_DOM"/>
    <property type="match status" value="1"/>
</dbReference>
<dbReference type="EC" id="2.7.11.1" evidence="2"/>
<feature type="compositionally biased region" description="Basic residues" evidence="8">
    <location>
        <begin position="572"/>
        <end position="620"/>
    </location>
</feature>
<feature type="region of interest" description="Disordered" evidence="8">
    <location>
        <begin position="544"/>
        <end position="636"/>
    </location>
</feature>
<dbReference type="GO" id="GO:0004674">
    <property type="term" value="F:protein serine/threonine kinase activity"/>
    <property type="evidence" value="ECO:0007669"/>
    <property type="project" value="UniProtKB-EC"/>
</dbReference>
<sequence>MAPDAHALATLAPQTPAEPRSASVRLTRTARADWQPAEADPPLQTGAVIDGRYRVITVIGEGGMGRVYETEHLFLRRRLALKLVRRDAGTGEAAKRLLQEAVLAGKVPHATVVPVFDCAALPDGQVYVAMELLRGESLEEALLRPQRAEEVLRWLAEVARGLAAAHRAGIVHRDVKPANLFLARAGDGTVQPRILDFGIAKLLPGLAGEAGAVVQTQAGALLGTPFYMAPERIRGETGDGSADLYGFGVILYEALTGQVPFLGEGFMEIVGRHLREPPLDPRQAAPQRRIPDALAELALALLRKEPQARPHDGDAVAAALLAVLEREPATVASLRLGAEAPTSVSAEATTQAIEEGSTQRLEGHVIVDMSGKTAVIEAGDPGDMSGRTGPAAVSVTAPTLAPGLEGANGAAASRSEMSVRTGSAEMSAGTGSGSRARSLSSGTGGLEPTPEGGASLVGRASGQEPARTDMSSGAGRSASLRAAALVLACAAGGLVAWVLMPREEAGEAGPPIVEPAAVSREVGAGLPVASPADPGAAAVGTTQANDAERVDPPAATAASETSGPAADDGPGRRPRRALRPNPRPRRPCRRSRRRRSGARNRRAKLVQPSRVRRGQGRRSRPMSTTSETPGCQRPRAAGWRRALVGALVFALARPAAAAPGAPPEAPATVDAALAAGDLGTARALAEKAREADPSAENWRREAEVCQRLADYACARAAWKGTWRPCRRGPSARRARLGWLPSRTCPAGQSPTRRHRPTARRSTRPAPTRTRPCAPSPRSPRGRSRPRPSASGS</sequence>
<comment type="caution">
    <text evidence="10">The sequence shown here is derived from an EMBL/GenBank/DDBJ whole genome shotgun (WGS) entry which is preliminary data.</text>
</comment>
<dbReference type="InterPro" id="IPR017441">
    <property type="entry name" value="Protein_kinase_ATP_BS"/>
</dbReference>
<organism evidence="10 11">
    <name type="scientific">Nannocystis pusilla</name>
    <dbReference type="NCBI Taxonomy" id="889268"/>
    <lineage>
        <taxon>Bacteria</taxon>
        <taxon>Pseudomonadati</taxon>
        <taxon>Myxococcota</taxon>
        <taxon>Polyangia</taxon>
        <taxon>Nannocystales</taxon>
        <taxon>Nannocystaceae</taxon>
        <taxon>Nannocystis</taxon>
    </lineage>
</organism>
<keyword evidence="4 7" id="KW-0547">Nucleotide-binding</keyword>
<dbReference type="Pfam" id="PF00069">
    <property type="entry name" value="Pkinase"/>
    <property type="match status" value="1"/>
</dbReference>
<dbReference type="CDD" id="cd14014">
    <property type="entry name" value="STKc_PknB_like"/>
    <property type="match status" value="1"/>
</dbReference>
<dbReference type="EMBL" id="JAPNKE010000002">
    <property type="protein sequence ID" value="MCY1006612.1"/>
    <property type="molecule type" value="Genomic_DNA"/>
</dbReference>
<protein>
    <recommendedName>
        <fullName evidence="2">non-specific serine/threonine protein kinase</fullName>
        <ecNumber evidence="2">2.7.11.1</ecNumber>
    </recommendedName>
</protein>
<dbReference type="PANTHER" id="PTHR43671">
    <property type="entry name" value="SERINE/THREONINE-PROTEIN KINASE NEK"/>
    <property type="match status" value="1"/>
</dbReference>
<evidence type="ECO:0000256" key="2">
    <source>
        <dbReference type="ARBA" id="ARBA00012513"/>
    </source>
</evidence>
<feature type="region of interest" description="Disordered" evidence="8">
    <location>
        <begin position="400"/>
        <end position="474"/>
    </location>
</feature>
<dbReference type="Proteomes" id="UP001150924">
    <property type="component" value="Unassembled WGS sequence"/>
</dbReference>
<evidence type="ECO:0000259" key="9">
    <source>
        <dbReference type="PROSITE" id="PS50011"/>
    </source>
</evidence>
<feature type="region of interest" description="Disordered" evidence="8">
    <location>
        <begin position="739"/>
        <end position="792"/>
    </location>
</feature>
<dbReference type="RefSeq" id="WP_267768889.1">
    <property type="nucleotide sequence ID" value="NZ_JAPNKE010000002.1"/>
</dbReference>
<feature type="domain" description="Protein kinase" evidence="9">
    <location>
        <begin position="53"/>
        <end position="321"/>
    </location>
</feature>
<dbReference type="Gene3D" id="3.30.200.20">
    <property type="entry name" value="Phosphorylase Kinase, domain 1"/>
    <property type="match status" value="1"/>
</dbReference>
<evidence type="ECO:0000256" key="7">
    <source>
        <dbReference type="PROSITE-ProRule" id="PRU10141"/>
    </source>
</evidence>
<dbReference type="InterPro" id="IPR050660">
    <property type="entry name" value="NEK_Ser/Thr_kinase"/>
</dbReference>
<feature type="compositionally biased region" description="Low complexity" evidence="8">
    <location>
        <begin position="427"/>
        <end position="453"/>
    </location>
</feature>
<reference evidence="10" key="1">
    <citation type="submission" date="2022-11" db="EMBL/GenBank/DDBJ databases">
        <title>Minimal conservation of predation-associated metabolite biosynthetic gene clusters underscores biosynthetic potential of Myxococcota including descriptions for ten novel species: Archangium lansinium sp. nov., Myxococcus landrumus sp. nov., Nannocystis bai.</title>
        <authorList>
            <person name="Ahearne A."/>
            <person name="Stevens C."/>
            <person name="Phillips K."/>
        </authorList>
    </citation>
    <scope>NUCLEOTIDE SEQUENCE</scope>
    <source>
        <strain evidence="10">Na p29</strain>
    </source>
</reference>
<evidence type="ECO:0000256" key="3">
    <source>
        <dbReference type="ARBA" id="ARBA00022679"/>
    </source>
</evidence>
<evidence type="ECO:0000313" key="10">
    <source>
        <dbReference type="EMBL" id="MCY1006612.1"/>
    </source>
</evidence>
<dbReference type="SMART" id="SM00220">
    <property type="entry name" value="S_TKc"/>
    <property type="match status" value="1"/>
</dbReference>
<keyword evidence="11" id="KW-1185">Reference proteome</keyword>
<evidence type="ECO:0000256" key="4">
    <source>
        <dbReference type="ARBA" id="ARBA00022741"/>
    </source>
</evidence>
<evidence type="ECO:0000256" key="1">
    <source>
        <dbReference type="ARBA" id="ARBA00010886"/>
    </source>
</evidence>
<feature type="binding site" evidence="7">
    <location>
        <position position="82"/>
    </location>
    <ligand>
        <name>ATP</name>
        <dbReference type="ChEBI" id="CHEBI:30616"/>
    </ligand>
</feature>